<proteinExistence type="predicted"/>
<evidence type="ECO:0000313" key="1">
    <source>
        <dbReference type="EMBL" id="SHO65084.1"/>
    </source>
</evidence>
<organism evidence="1 2">
    <name type="scientific">Algoriphagus zhangzhouensis</name>
    <dbReference type="NCBI Taxonomy" id="1073327"/>
    <lineage>
        <taxon>Bacteria</taxon>
        <taxon>Pseudomonadati</taxon>
        <taxon>Bacteroidota</taxon>
        <taxon>Cytophagia</taxon>
        <taxon>Cytophagales</taxon>
        <taxon>Cyclobacteriaceae</taxon>
        <taxon>Algoriphagus</taxon>
    </lineage>
</organism>
<keyword evidence="2" id="KW-1185">Reference proteome</keyword>
<accession>A0A1M7ZJK9</accession>
<gene>
    <name evidence="1" type="ORF">SAMN04488108_3851</name>
</gene>
<name>A0A1M7ZJK9_9BACT</name>
<dbReference type="OrthoDB" id="839653at2"/>
<dbReference type="AlphaFoldDB" id="A0A1M7ZJK9"/>
<reference evidence="2" key="1">
    <citation type="submission" date="2016-12" db="EMBL/GenBank/DDBJ databases">
        <authorList>
            <person name="Varghese N."/>
            <person name="Submissions S."/>
        </authorList>
    </citation>
    <scope>NUCLEOTIDE SEQUENCE [LARGE SCALE GENOMIC DNA]</scope>
    <source>
        <strain evidence="2">DSM 25035</strain>
    </source>
</reference>
<protein>
    <submittedName>
        <fullName evidence="1">Uncharacterized protein</fullName>
    </submittedName>
</protein>
<dbReference type="Proteomes" id="UP000184609">
    <property type="component" value="Unassembled WGS sequence"/>
</dbReference>
<sequence>MQLEKMEKIVIEAVAKLEKLKVEGSLGAELSWCWFSFKNDHNSEGLVQKGQETLAVFQAAREKSARAVSKKLVEDLEKVIALN</sequence>
<evidence type="ECO:0000313" key="2">
    <source>
        <dbReference type="Proteomes" id="UP000184609"/>
    </source>
</evidence>
<dbReference type="EMBL" id="FRXN01000006">
    <property type="protein sequence ID" value="SHO65084.1"/>
    <property type="molecule type" value="Genomic_DNA"/>
</dbReference>